<dbReference type="InterPro" id="IPR037041">
    <property type="entry name" value="Trigger_fac_C_sf"/>
</dbReference>
<dbReference type="PANTHER" id="PTHR30560:SF3">
    <property type="entry name" value="TRIGGER FACTOR-LIKE PROTEIN TIG, CHLOROPLASTIC"/>
    <property type="match status" value="1"/>
</dbReference>
<comment type="domain">
    <text evidence="11">Consists of 3 domains; the N-terminus binds the ribosome, the middle domain has PPIase activity, while the C-terminus has intrinsic chaperone activity on its own.</text>
</comment>
<evidence type="ECO:0000256" key="4">
    <source>
        <dbReference type="ARBA" id="ARBA00016902"/>
    </source>
</evidence>
<dbReference type="Pfam" id="PF05697">
    <property type="entry name" value="Trigger_N"/>
    <property type="match status" value="1"/>
</dbReference>
<dbReference type="InterPro" id="IPR027304">
    <property type="entry name" value="Trigger_fact/SurA_dom_sf"/>
</dbReference>
<dbReference type="HAMAP" id="MF_00303">
    <property type="entry name" value="Trigger_factor_Tig"/>
    <property type="match status" value="1"/>
</dbReference>
<dbReference type="GO" id="GO:0051301">
    <property type="term" value="P:cell division"/>
    <property type="evidence" value="ECO:0007669"/>
    <property type="project" value="UniProtKB-KW"/>
</dbReference>
<dbReference type="EMBL" id="JACCBD010000001">
    <property type="protein sequence ID" value="NYD26761.1"/>
    <property type="molecule type" value="Genomic_DNA"/>
</dbReference>
<evidence type="ECO:0000256" key="7">
    <source>
        <dbReference type="ARBA" id="ARBA00023186"/>
    </source>
</evidence>
<dbReference type="InterPro" id="IPR008880">
    <property type="entry name" value="Trigger_fac_C"/>
</dbReference>
<evidence type="ECO:0000256" key="12">
    <source>
        <dbReference type="PROSITE-ProRule" id="PRU00277"/>
    </source>
</evidence>
<dbReference type="SUPFAM" id="SSF54534">
    <property type="entry name" value="FKBP-like"/>
    <property type="match status" value="1"/>
</dbReference>
<keyword evidence="9 11" id="KW-0131">Cell cycle</keyword>
<dbReference type="SUPFAM" id="SSF102735">
    <property type="entry name" value="Trigger factor ribosome-binding domain"/>
    <property type="match status" value="1"/>
</dbReference>
<evidence type="ECO:0000256" key="6">
    <source>
        <dbReference type="ARBA" id="ARBA00023110"/>
    </source>
</evidence>
<keyword evidence="6 11" id="KW-0697">Rotamase</keyword>
<comment type="function">
    <text evidence="11">Involved in protein export. Acts as a chaperone by maintaining the newly synthesized protein in an open conformation. Functions as a peptidyl-prolyl cis-trans isomerase.</text>
</comment>
<evidence type="ECO:0000256" key="13">
    <source>
        <dbReference type="RuleBase" id="RU003914"/>
    </source>
</evidence>
<dbReference type="PANTHER" id="PTHR30560">
    <property type="entry name" value="TRIGGER FACTOR CHAPERONE AND PEPTIDYL-PROLYL CIS/TRANS ISOMERASE"/>
    <property type="match status" value="1"/>
</dbReference>
<comment type="subcellular location">
    <subcellularLocation>
        <location evidence="11">Cytoplasm</location>
    </subcellularLocation>
    <text evidence="11">About half TF is bound to the ribosome near the polypeptide exit tunnel while the other half is free in the cytoplasm.</text>
</comment>
<feature type="compositionally biased region" description="Acidic residues" evidence="14">
    <location>
        <begin position="429"/>
        <end position="438"/>
    </location>
</feature>
<dbReference type="GO" id="GO:0043022">
    <property type="term" value="F:ribosome binding"/>
    <property type="evidence" value="ECO:0007669"/>
    <property type="project" value="TreeGrafter"/>
</dbReference>
<evidence type="ECO:0000256" key="3">
    <source>
        <dbReference type="ARBA" id="ARBA00013194"/>
    </source>
</evidence>
<evidence type="ECO:0000256" key="9">
    <source>
        <dbReference type="ARBA" id="ARBA00023306"/>
    </source>
</evidence>
<dbReference type="Proteomes" id="UP000586095">
    <property type="component" value="Unassembled WGS sequence"/>
</dbReference>
<feature type="compositionally biased region" description="Low complexity" evidence="14">
    <location>
        <begin position="494"/>
        <end position="505"/>
    </location>
</feature>
<feature type="compositionally biased region" description="Basic and acidic residues" evidence="14">
    <location>
        <begin position="457"/>
        <end position="466"/>
    </location>
</feature>
<evidence type="ECO:0000313" key="17">
    <source>
        <dbReference type="Proteomes" id="UP000586095"/>
    </source>
</evidence>
<dbReference type="GO" id="GO:0043335">
    <property type="term" value="P:protein unfolding"/>
    <property type="evidence" value="ECO:0007669"/>
    <property type="project" value="TreeGrafter"/>
</dbReference>
<dbReference type="PROSITE" id="PS50059">
    <property type="entry name" value="FKBP_PPIASE"/>
    <property type="match status" value="1"/>
</dbReference>
<name>A0A852QZH2_9MICO</name>
<keyword evidence="17" id="KW-1185">Reference proteome</keyword>
<dbReference type="GO" id="GO:0044183">
    <property type="term" value="F:protein folding chaperone"/>
    <property type="evidence" value="ECO:0007669"/>
    <property type="project" value="TreeGrafter"/>
</dbReference>
<feature type="region of interest" description="Disordered" evidence="14">
    <location>
        <begin position="429"/>
        <end position="515"/>
    </location>
</feature>
<dbReference type="GO" id="GO:0051083">
    <property type="term" value="P:'de novo' cotranslational protein folding"/>
    <property type="evidence" value="ECO:0007669"/>
    <property type="project" value="TreeGrafter"/>
</dbReference>
<dbReference type="EC" id="5.2.1.8" evidence="3 11"/>
<feature type="domain" description="PPIase FKBP-type" evidence="15">
    <location>
        <begin position="167"/>
        <end position="218"/>
    </location>
</feature>
<organism evidence="16 17">
    <name type="scientific">Leucobacter aridicollis</name>
    <dbReference type="NCBI Taxonomy" id="283878"/>
    <lineage>
        <taxon>Bacteria</taxon>
        <taxon>Bacillati</taxon>
        <taxon>Actinomycetota</taxon>
        <taxon>Actinomycetes</taxon>
        <taxon>Micrococcales</taxon>
        <taxon>Microbacteriaceae</taxon>
        <taxon>Leucobacter</taxon>
    </lineage>
</organism>
<evidence type="ECO:0000256" key="10">
    <source>
        <dbReference type="ARBA" id="ARBA00029986"/>
    </source>
</evidence>
<comment type="caution">
    <text evidence="16">The sequence shown here is derived from an EMBL/GenBank/DDBJ whole genome shotgun (WGS) entry which is preliminary data.</text>
</comment>
<reference evidence="16 17" key="1">
    <citation type="submission" date="2020-07" db="EMBL/GenBank/DDBJ databases">
        <title>Sequencing the genomes of 1000 actinobacteria strains.</title>
        <authorList>
            <person name="Klenk H.-P."/>
        </authorList>
    </citation>
    <scope>NUCLEOTIDE SEQUENCE [LARGE SCALE GENOMIC DNA]</scope>
    <source>
        <strain evidence="16 17">DSM 17380</strain>
    </source>
</reference>
<dbReference type="SUPFAM" id="SSF109998">
    <property type="entry name" value="Triger factor/SurA peptide-binding domain-like"/>
    <property type="match status" value="1"/>
</dbReference>
<keyword evidence="7 11" id="KW-0143">Chaperone</keyword>
<dbReference type="GO" id="GO:0003755">
    <property type="term" value="F:peptidyl-prolyl cis-trans isomerase activity"/>
    <property type="evidence" value="ECO:0007669"/>
    <property type="project" value="UniProtKB-UniRule"/>
</dbReference>
<dbReference type="AlphaFoldDB" id="A0A852QZH2"/>
<evidence type="ECO:0000256" key="2">
    <source>
        <dbReference type="ARBA" id="ARBA00005464"/>
    </source>
</evidence>
<dbReference type="Gene3D" id="1.10.3120.10">
    <property type="entry name" value="Trigger factor, C-terminal domain"/>
    <property type="match status" value="1"/>
</dbReference>
<evidence type="ECO:0000256" key="11">
    <source>
        <dbReference type="HAMAP-Rule" id="MF_00303"/>
    </source>
</evidence>
<evidence type="ECO:0000256" key="1">
    <source>
        <dbReference type="ARBA" id="ARBA00000971"/>
    </source>
</evidence>
<evidence type="ECO:0000256" key="14">
    <source>
        <dbReference type="SAM" id="MobiDB-lite"/>
    </source>
</evidence>
<dbReference type="NCBIfam" id="TIGR00115">
    <property type="entry name" value="tig"/>
    <property type="match status" value="1"/>
</dbReference>
<evidence type="ECO:0000256" key="8">
    <source>
        <dbReference type="ARBA" id="ARBA00023235"/>
    </source>
</evidence>
<dbReference type="Pfam" id="PF00254">
    <property type="entry name" value="FKBP_C"/>
    <property type="match status" value="1"/>
</dbReference>
<dbReference type="RefSeq" id="WP_185986869.1">
    <property type="nucleotide sequence ID" value="NZ_BAAALZ010000001.1"/>
</dbReference>
<proteinExistence type="inferred from homology"/>
<accession>A0A852QZH2</accession>
<dbReference type="InterPro" id="IPR036611">
    <property type="entry name" value="Trigger_fac_ribosome-bd_sf"/>
</dbReference>
<dbReference type="InterPro" id="IPR005215">
    <property type="entry name" value="Trig_fac"/>
</dbReference>
<dbReference type="Gene3D" id="3.10.50.40">
    <property type="match status" value="1"/>
</dbReference>
<keyword evidence="8 11" id="KW-0413">Isomerase</keyword>
<dbReference type="Gene3D" id="3.30.70.1050">
    <property type="entry name" value="Trigger factor ribosome-binding domain"/>
    <property type="match status" value="1"/>
</dbReference>
<comment type="catalytic activity">
    <reaction evidence="1 11 12">
        <text>[protein]-peptidylproline (omega=180) = [protein]-peptidylproline (omega=0)</text>
        <dbReference type="Rhea" id="RHEA:16237"/>
        <dbReference type="Rhea" id="RHEA-COMP:10747"/>
        <dbReference type="Rhea" id="RHEA-COMP:10748"/>
        <dbReference type="ChEBI" id="CHEBI:83833"/>
        <dbReference type="ChEBI" id="CHEBI:83834"/>
        <dbReference type="EC" id="5.2.1.8"/>
    </reaction>
</comment>
<evidence type="ECO:0000259" key="15">
    <source>
        <dbReference type="PROSITE" id="PS50059"/>
    </source>
</evidence>
<dbReference type="InterPro" id="IPR001179">
    <property type="entry name" value="PPIase_FKBP_dom"/>
</dbReference>
<protein>
    <recommendedName>
        <fullName evidence="4 11">Trigger factor</fullName>
        <shortName evidence="11">TF</shortName>
        <ecNumber evidence="3 11">5.2.1.8</ecNumber>
    </recommendedName>
    <alternativeName>
        <fullName evidence="10 11">PPIase</fullName>
    </alternativeName>
</protein>
<dbReference type="InterPro" id="IPR008881">
    <property type="entry name" value="Trigger_fac_ribosome-bd_bac"/>
</dbReference>
<keyword evidence="11" id="KW-0963">Cytoplasm</keyword>
<dbReference type="InterPro" id="IPR046357">
    <property type="entry name" value="PPIase_dom_sf"/>
</dbReference>
<keyword evidence="5 11" id="KW-0132">Cell division</keyword>
<dbReference type="GO" id="GO:0005737">
    <property type="term" value="C:cytoplasm"/>
    <property type="evidence" value="ECO:0007669"/>
    <property type="project" value="UniProtKB-SubCell"/>
</dbReference>
<gene>
    <name evidence="11" type="primary">tig</name>
    <name evidence="16" type="ORF">BJ960_001564</name>
</gene>
<dbReference type="GO" id="GO:0015031">
    <property type="term" value="P:protein transport"/>
    <property type="evidence" value="ECO:0007669"/>
    <property type="project" value="UniProtKB-UniRule"/>
</dbReference>
<evidence type="ECO:0000256" key="5">
    <source>
        <dbReference type="ARBA" id="ARBA00022618"/>
    </source>
</evidence>
<dbReference type="Pfam" id="PF05698">
    <property type="entry name" value="Trigger_C"/>
    <property type="match status" value="1"/>
</dbReference>
<evidence type="ECO:0000313" key="16">
    <source>
        <dbReference type="EMBL" id="NYD26761.1"/>
    </source>
</evidence>
<comment type="similarity">
    <text evidence="2 11 13">Belongs to the FKBP-type PPIase family. Tig subfamily.</text>
</comment>
<sequence>MPKTKAEKLTPTRTKLTVTVTQDELAPYLKNAYKSIAEQVSIPGFRKGKAPAQIIDQRFGRDSVISEAVNHSLDDFYQAAVAEAGVRPMGRPSADIEKMPEAADAASELVLLFEVEVRPEFTLPDYTGLAITVDEAEIDEAAVEAELTSLRERFGTLVTVDRPAKTGDFVELDLTAKVDGKEVDQASGVSYEVGAGNLLAGTDDAVETLTAGETTNFTSQLLGGEYEGQDAEVELTLTAVKERELPEADDEFAQLASEFDTIAELRESLKEQVSQASVFAQGRQARDAFTETLIEQAEIPISEELVEEEVHRHLEGEGRLEDDEHRAEVRVASEKQIQMELLLDAIAERENVTPTQNELSDYIYQSAQQYGMEPTQFLQAISQGNQLQVILAEVTRNKALAVALGKATVTDKAGKPVDLGAFVAVDTEDDAEDADEAPEAVADEKPAKKSPAKKAAAKSDDAEKPAKKAPAKKAAAKDDAPAADADEEAKKAARSAAAKKAAATRAAKKAAAEEK</sequence>